<keyword evidence="2" id="KW-1185">Reference proteome</keyword>
<protein>
    <submittedName>
        <fullName evidence="1">Uncharacterized protein</fullName>
    </submittedName>
</protein>
<evidence type="ECO:0000313" key="2">
    <source>
        <dbReference type="Proteomes" id="UP000828390"/>
    </source>
</evidence>
<name>A0A9D4M1I1_DREPO</name>
<evidence type="ECO:0000313" key="1">
    <source>
        <dbReference type="EMBL" id="KAH3869105.1"/>
    </source>
</evidence>
<dbReference type="AlphaFoldDB" id="A0A9D4M1I1"/>
<gene>
    <name evidence="1" type="ORF">DPMN_032264</name>
</gene>
<accession>A0A9D4M1I1</accession>
<dbReference type="EMBL" id="JAIWYP010000002">
    <property type="protein sequence ID" value="KAH3869105.1"/>
    <property type="molecule type" value="Genomic_DNA"/>
</dbReference>
<comment type="caution">
    <text evidence="1">The sequence shown here is derived from an EMBL/GenBank/DDBJ whole genome shotgun (WGS) entry which is preliminary data.</text>
</comment>
<organism evidence="1 2">
    <name type="scientific">Dreissena polymorpha</name>
    <name type="common">Zebra mussel</name>
    <name type="synonym">Mytilus polymorpha</name>
    <dbReference type="NCBI Taxonomy" id="45954"/>
    <lineage>
        <taxon>Eukaryota</taxon>
        <taxon>Metazoa</taxon>
        <taxon>Spiralia</taxon>
        <taxon>Lophotrochozoa</taxon>
        <taxon>Mollusca</taxon>
        <taxon>Bivalvia</taxon>
        <taxon>Autobranchia</taxon>
        <taxon>Heteroconchia</taxon>
        <taxon>Euheterodonta</taxon>
        <taxon>Imparidentia</taxon>
        <taxon>Neoheterodontei</taxon>
        <taxon>Myida</taxon>
        <taxon>Dreissenoidea</taxon>
        <taxon>Dreissenidae</taxon>
        <taxon>Dreissena</taxon>
    </lineage>
</organism>
<sequence length="271" mass="30532">MAEGAKQPHVPETHRTPGFSIISSSRLRLINENASVEMSKVLNILGFGPELRQYRRECYSASDNVYKWCDEDNIFDKITVGSKAEGISRCFESDLDLLWVLNLVECHEAIYDINSIKDNTTVFRMDTQICYPGHCILLHERGFSLLLSFALCDNGHGQVCLSSDALLNFIERISSLSVYSQFHHERAGPSLPHLFGPCKYDSVLALRCHCPSILQKWAARSRHWPPPDIVSKVVSMGAFLTPVGFKGSENKNIEWRMCFNTGEGGRTDDQS</sequence>
<reference evidence="1" key="2">
    <citation type="submission" date="2020-11" db="EMBL/GenBank/DDBJ databases">
        <authorList>
            <person name="McCartney M.A."/>
            <person name="Auch B."/>
            <person name="Kono T."/>
            <person name="Mallez S."/>
            <person name="Becker A."/>
            <person name="Gohl D.M."/>
            <person name="Silverstein K.A.T."/>
            <person name="Koren S."/>
            <person name="Bechman K.B."/>
            <person name="Herman A."/>
            <person name="Abrahante J.E."/>
            <person name="Garbe J."/>
        </authorList>
    </citation>
    <scope>NUCLEOTIDE SEQUENCE</scope>
    <source>
        <strain evidence="1">Duluth1</strain>
        <tissue evidence="1">Whole animal</tissue>
    </source>
</reference>
<dbReference type="Proteomes" id="UP000828390">
    <property type="component" value="Unassembled WGS sequence"/>
</dbReference>
<reference evidence="1" key="1">
    <citation type="journal article" date="2019" name="bioRxiv">
        <title>The Genome of the Zebra Mussel, Dreissena polymorpha: A Resource for Invasive Species Research.</title>
        <authorList>
            <person name="McCartney M.A."/>
            <person name="Auch B."/>
            <person name="Kono T."/>
            <person name="Mallez S."/>
            <person name="Zhang Y."/>
            <person name="Obille A."/>
            <person name="Becker A."/>
            <person name="Abrahante J.E."/>
            <person name="Garbe J."/>
            <person name="Badalamenti J.P."/>
            <person name="Herman A."/>
            <person name="Mangelson H."/>
            <person name="Liachko I."/>
            <person name="Sullivan S."/>
            <person name="Sone E.D."/>
            <person name="Koren S."/>
            <person name="Silverstein K.A.T."/>
            <person name="Beckman K.B."/>
            <person name="Gohl D.M."/>
        </authorList>
    </citation>
    <scope>NUCLEOTIDE SEQUENCE</scope>
    <source>
        <strain evidence="1">Duluth1</strain>
        <tissue evidence="1">Whole animal</tissue>
    </source>
</reference>
<proteinExistence type="predicted"/>